<keyword evidence="1" id="KW-0472">Membrane</keyword>
<dbReference type="RefSeq" id="WP_012370214.1">
    <property type="nucleotide sequence ID" value="NC_010556.1"/>
</dbReference>
<proteinExistence type="predicted"/>
<reference evidence="3" key="3">
    <citation type="submission" date="2008-04" db="EMBL/GenBank/DDBJ databases">
        <title>Complete sequence of chromosome of Exiguobacterium sibiricum 255-15.</title>
        <authorList>
            <consortium name="US DOE Joint Genome Institute"/>
            <person name="Copeland A."/>
            <person name="Lucas S."/>
            <person name="Lapidus A."/>
            <person name="Glavina del Rio T."/>
            <person name="Dalin E."/>
            <person name="Tice H."/>
            <person name="Bruce D."/>
            <person name="Goodwin L."/>
            <person name="Pitluck S."/>
            <person name="Kiss H."/>
            <person name="Chertkov O."/>
            <person name="Monk C."/>
            <person name="Brettin T."/>
            <person name="Detter J.C."/>
            <person name="Han C."/>
            <person name="Kuske C.R."/>
            <person name="Schmutz J."/>
            <person name="Larimer F."/>
            <person name="Land M."/>
            <person name="Hauser L."/>
            <person name="Kyrpides N."/>
            <person name="Mikhailova N."/>
            <person name="Vishnivetskaya T."/>
            <person name="Rodrigues D.F."/>
            <person name="Gilichinsky D."/>
            <person name="Tiedje J."/>
            <person name="Richardson P."/>
        </authorList>
    </citation>
    <scope>NUCLEOTIDE SEQUENCE [LARGE SCALE GENOMIC DNA]</scope>
    <source>
        <strain evidence="3">DSM 17290 / CIP 109462 / JCM 13490 / 255-15</strain>
    </source>
</reference>
<reference evidence="2 3" key="1">
    <citation type="journal article" date="2006" name="Extremophiles">
        <title>Characterization of Exiguobacterium isolates from the Siberian permafrost. Description of Exiguobacterium sibiricum sp. nov.</title>
        <authorList>
            <person name="Rodrigues D.F."/>
            <person name="Goris J."/>
            <person name="Vishnivetskaya T."/>
            <person name="Gilichinsky D."/>
            <person name="Thomashow M.F."/>
            <person name="Tiedje J.M."/>
        </authorList>
    </citation>
    <scope>NUCLEOTIDE SEQUENCE [LARGE SCALE GENOMIC DNA]</scope>
    <source>
        <strain evidence="3">DSM 17290 / CIP 109462 / JCM 13490 / 255-15</strain>
    </source>
</reference>
<reference evidence="2 3" key="2">
    <citation type="journal article" date="2008" name="BMC Genomics">
        <title>Architecture of thermal adaptation in an Exiguobacterium sibiricum strain isolated from 3 million year old permafrost: a genome and transcriptome approach.</title>
        <authorList>
            <person name="Rodrigues D.F."/>
            <person name="Ivanova N."/>
            <person name="He Z."/>
            <person name="Huebner M."/>
            <person name="Zhou J."/>
            <person name="Tiedje J.M."/>
        </authorList>
    </citation>
    <scope>NUCLEOTIDE SEQUENCE [LARGE SCALE GENOMIC DNA]</scope>
    <source>
        <strain evidence="3">DSM 17290 / CIP 109462 / JCM 13490 / 255-15</strain>
    </source>
</reference>
<keyword evidence="1" id="KW-0812">Transmembrane</keyword>
<keyword evidence="1" id="KW-1133">Transmembrane helix</keyword>
<evidence type="ECO:0000313" key="2">
    <source>
        <dbReference type="EMBL" id="ACB60793.1"/>
    </source>
</evidence>
<dbReference type="HOGENOM" id="CLU_2329550_0_0_9"/>
<gene>
    <name evidence="2" type="ordered locus">Exig_1321</name>
</gene>
<dbReference type="STRING" id="262543.Exig_1321"/>
<feature type="transmembrane region" description="Helical" evidence="1">
    <location>
        <begin position="46"/>
        <end position="64"/>
    </location>
</feature>
<evidence type="ECO:0000313" key="3">
    <source>
        <dbReference type="Proteomes" id="UP000001681"/>
    </source>
</evidence>
<sequence>MSDPVERLPFYLKRFPFFVISYIVAPLASLLLLIHWKSLRPQTRDARLIVSSLFLLLFLVDFFPRGWYQNAMLAFAITVGLFITFIGLEGKRSKHDK</sequence>
<accession>B1YFB7</accession>
<organism evidence="2 3">
    <name type="scientific">Exiguobacterium sibiricum (strain DSM 17290 / CCUG 55495 / CIP 109462 / JCM 13490 / 255-15)</name>
    <dbReference type="NCBI Taxonomy" id="262543"/>
    <lineage>
        <taxon>Bacteria</taxon>
        <taxon>Bacillati</taxon>
        <taxon>Bacillota</taxon>
        <taxon>Bacilli</taxon>
        <taxon>Bacillales</taxon>
        <taxon>Bacillales Family XII. Incertae Sedis</taxon>
        <taxon>Exiguobacterium</taxon>
    </lineage>
</organism>
<feature type="transmembrane region" description="Helical" evidence="1">
    <location>
        <begin position="70"/>
        <end position="88"/>
    </location>
</feature>
<name>B1YFB7_EXIS2</name>
<dbReference type="Proteomes" id="UP000001681">
    <property type="component" value="Chromosome"/>
</dbReference>
<dbReference type="AlphaFoldDB" id="B1YFB7"/>
<dbReference type="KEGG" id="esi:Exig_1321"/>
<keyword evidence="3" id="KW-1185">Reference proteome</keyword>
<dbReference type="EMBL" id="CP001022">
    <property type="protein sequence ID" value="ACB60793.1"/>
    <property type="molecule type" value="Genomic_DNA"/>
</dbReference>
<dbReference type="OrthoDB" id="2353765at2"/>
<evidence type="ECO:0000256" key="1">
    <source>
        <dbReference type="SAM" id="Phobius"/>
    </source>
</evidence>
<protein>
    <submittedName>
        <fullName evidence="2">Uncharacterized protein</fullName>
    </submittedName>
</protein>
<feature type="transmembrane region" description="Helical" evidence="1">
    <location>
        <begin position="15"/>
        <end position="34"/>
    </location>
</feature>